<dbReference type="PROSITE" id="PS51257">
    <property type="entry name" value="PROKAR_LIPOPROTEIN"/>
    <property type="match status" value="1"/>
</dbReference>
<feature type="region of interest" description="Disordered" evidence="1">
    <location>
        <begin position="20"/>
        <end position="49"/>
    </location>
</feature>
<evidence type="ECO:0000313" key="3">
    <source>
        <dbReference type="EMBL" id="NMN96869.1"/>
    </source>
</evidence>
<dbReference type="RefSeq" id="WP_169589258.1">
    <property type="nucleotide sequence ID" value="NZ_VCQU01000006.1"/>
</dbReference>
<gene>
    <name evidence="3" type="ORF">FGL95_17675</name>
</gene>
<protein>
    <recommendedName>
        <fullName evidence="5">DUF732 domain-containing protein</fullName>
    </recommendedName>
</protein>
<keyword evidence="4" id="KW-1185">Reference proteome</keyword>
<organism evidence="3 4">
    <name type="scientific">Antrihabitans stalactiti</name>
    <dbReference type="NCBI Taxonomy" id="2584121"/>
    <lineage>
        <taxon>Bacteria</taxon>
        <taxon>Bacillati</taxon>
        <taxon>Actinomycetota</taxon>
        <taxon>Actinomycetes</taxon>
        <taxon>Mycobacteriales</taxon>
        <taxon>Nocardiaceae</taxon>
        <taxon>Antrihabitans</taxon>
    </lineage>
</organism>
<dbReference type="AlphaFoldDB" id="A0A848KEY8"/>
<comment type="caution">
    <text evidence="3">The sequence shown here is derived from an EMBL/GenBank/DDBJ whole genome shotgun (WGS) entry which is preliminary data.</text>
</comment>
<proteinExistence type="predicted"/>
<evidence type="ECO:0008006" key="5">
    <source>
        <dbReference type="Google" id="ProtNLM"/>
    </source>
</evidence>
<sequence>MSRLWLVVAGLSAALVVSGCSSDDTAPASSSSAPGAPAEESSSAVEPIGTSDCVDLTSANLGLLVATTKEDAQKAADTLLKYNPPAKAKAGIEHFVGTGGTQLTDPDYDKNNEAVTSWVRQLCPPS</sequence>
<reference evidence="3 4" key="2">
    <citation type="submission" date="2020-06" db="EMBL/GenBank/DDBJ databases">
        <title>Antribacter stalactiti gen. nov., sp. nov., a new member of the family Nacardiaceae isolated from a cave.</title>
        <authorList>
            <person name="Kim I.S."/>
        </authorList>
    </citation>
    <scope>NUCLEOTIDE SEQUENCE [LARGE SCALE GENOMIC DNA]</scope>
    <source>
        <strain evidence="3 4">YC2-7</strain>
    </source>
</reference>
<dbReference type="Proteomes" id="UP000535543">
    <property type="component" value="Unassembled WGS sequence"/>
</dbReference>
<reference evidence="3 4" key="1">
    <citation type="submission" date="2019-05" db="EMBL/GenBank/DDBJ databases">
        <authorList>
            <person name="Lee S.D."/>
        </authorList>
    </citation>
    <scope>NUCLEOTIDE SEQUENCE [LARGE SCALE GENOMIC DNA]</scope>
    <source>
        <strain evidence="3 4">YC2-7</strain>
    </source>
</reference>
<evidence type="ECO:0000256" key="2">
    <source>
        <dbReference type="SAM" id="SignalP"/>
    </source>
</evidence>
<accession>A0A848KEY8</accession>
<evidence type="ECO:0000313" key="4">
    <source>
        <dbReference type="Proteomes" id="UP000535543"/>
    </source>
</evidence>
<name>A0A848KEY8_9NOCA</name>
<evidence type="ECO:0000256" key="1">
    <source>
        <dbReference type="SAM" id="MobiDB-lite"/>
    </source>
</evidence>
<feature type="chain" id="PRO_5038897926" description="DUF732 domain-containing protein" evidence="2">
    <location>
        <begin position="23"/>
        <end position="126"/>
    </location>
</feature>
<dbReference type="EMBL" id="VCQU01000006">
    <property type="protein sequence ID" value="NMN96869.1"/>
    <property type="molecule type" value="Genomic_DNA"/>
</dbReference>
<keyword evidence="2" id="KW-0732">Signal</keyword>
<feature type="signal peptide" evidence="2">
    <location>
        <begin position="1"/>
        <end position="22"/>
    </location>
</feature>
<feature type="compositionally biased region" description="Low complexity" evidence="1">
    <location>
        <begin position="20"/>
        <end position="44"/>
    </location>
</feature>